<feature type="transmembrane region" description="Helical" evidence="1">
    <location>
        <begin position="39"/>
        <end position="57"/>
    </location>
</feature>
<dbReference type="EMBL" id="CP058561">
    <property type="protein sequence ID" value="QUH28584.1"/>
    <property type="molecule type" value="Genomic_DNA"/>
</dbReference>
<keyword evidence="1" id="KW-1133">Transmembrane helix</keyword>
<keyword evidence="3" id="KW-1185">Reference proteome</keyword>
<sequence length="348" mass="41160">MDLNEMQIVILILSAFFALFQAIYSFAGRRVEIQSSSMLNFLQIAIGIYIALMIFKVGSLLPYRIYIVIGLLLLYVLYMYFVGSTYRIHTERKELLIRSINSAISSTLSVRAVQEDDDDKIIFRINNSRSRIQLKEDVKISGKKIYSLKFKEWKSRDLKKQVLKQINDELDNCEDYKTSKIKTFTNIVLSIGLILFTIGLLSNNVMRKDKIDFSKEEIPTELHFIEEDYNYTNKEVIEELHNYLMKGHNSRNKYIDEKDFLKDSQLIFEYGVGGNIIYINEKGMYIYVKDIVIKEKSTIHWFCWKIHKIYDKSEGTYYSIWNLDEKEYNKIKYLLTKDELYNGMYNVP</sequence>
<gene>
    <name evidence="2" type="ORF">HYG85_06485</name>
</gene>
<accession>A0A8J8SBE7</accession>
<evidence type="ECO:0000313" key="2">
    <source>
        <dbReference type="EMBL" id="QUH28584.1"/>
    </source>
</evidence>
<dbReference type="Proteomes" id="UP000677305">
    <property type="component" value="Chromosome"/>
</dbReference>
<dbReference type="AlphaFoldDB" id="A0A8J8SBE7"/>
<dbReference type="RefSeq" id="WP_212692812.1">
    <property type="nucleotide sequence ID" value="NZ_CP058561.1"/>
</dbReference>
<proteinExistence type="predicted"/>
<name>A0A8J8SBE7_9FIRM</name>
<feature type="transmembrane region" description="Helical" evidence="1">
    <location>
        <begin position="63"/>
        <end position="83"/>
    </location>
</feature>
<keyword evidence="1" id="KW-0812">Transmembrane</keyword>
<keyword evidence="1" id="KW-0472">Membrane</keyword>
<protein>
    <submittedName>
        <fullName evidence="2">Uncharacterized protein</fullName>
    </submittedName>
</protein>
<evidence type="ECO:0000313" key="3">
    <source>
        <dbReference type="Proteomes" id="UP000677305"/>
    </source>
</evidence>
<feature type="transmembrane region" description="Helical" evidence="1">
    <location>
        <begin position="184"/>
        <end position="202"/>
    </location>
</feature>
<dbReference type="KEGG" id="vgu:HYG85_06485"/>
<feature type="transmembrane region" description="Helical" evidence="1">
    <location>
        <begin position="6"/>
        <end position="27"/>
    </location>
</feature>
<evidence type="ECO:0000256" key="1">
    <source>
        <dbReference type="SAM" id="Phobius"/>
    </source>
</evidence>
<reference evidence="2 3" key="1">
    <citation type="submission" date="2020-07" db="EMBL/GenBank/DDBJ databases">
        <title>Vallitalea guaymasensis genome.</title>
        <authorList>
            <person name="Postec A."/>
        </authorList>
    </citation>
    <scope>NUCLEOTIDE SEQUENCE [LARGE SCALE GENOMIC DNA]</scope>
    <source>
        <strain evidence="2 3">Ra1766G1</strain>
    </source>
</reference>
<organism evidence="2 3">
    <name type="scientific">Vallitalea guaymasensis</name>
    <dbReference type="NCBI Taxonomy" id="1185412"/>
    <lineage>
        <taxon>Bacteria</taxon>
        <taxon>Bacillati</taxon>
        <taxon>Bacillota</taxon>
        <taxon>Clostridia</taxon>
        <taxon>Lachnospirales</taxon>
        <taxon>Vallitaleaceae</taxon>
        <taxon>Vallitalea</taxon>
    </lineage>
</organism>